<comment type="caution">
    <text evidence="2">The sequence shown here is derived from an EMBL/GenBank/DDBJ whole genome shotgun (WGS) entry which is preliminary data.</text>
</comment>
<evidence type="ECO:0000313" key="2">
    <source>
        <dbReference type="EMBL" id="MBI5248595.1"/>
    </source>
</evidence>
<dbReference type="SUPFAM" id="SSF143555">
    <property type="entry name" value="FwdE-like"/>
    <property type="match status" value="1"/>
</dbReference>
<dbReference type="InterPro" id="IPR003814">
    <property type="entry name" value="FmdEsu_dom"/>
</dbReference>
<dbReference type="Pfam" id="PF02663">
    <property type="entry name" value="FmdE"/>
    <property type="match status" value="1"/>
</dbReference>
<protein>
    <submittedName>
        <fullName evidence="2">Formylmethanofuran dehydrogenase</fullName>
    </submittedName>
</protein>
<organism evidence="2 3">
    <name type="scientific">Desulfomonile tiedjei</name>
    <dbReference type="NCBI Taxonomy" id="2358"/>
    <lineage>
        <taxon>Bacteria</taxon>
        <taxon>Pseudomonadati</taxon>
        <taxon>Thermodesulfobacteriota</taxon>
        <taxon>Desulfomonilia</taxon>
        <taxon>Desulfomonilales</taxon>
        <taxon>Desulfomonilaceae</taxon>
        <taxon>Desulfomonile</taxon>
    </lineage>
</organism>
<evidence type="ECO:0000313" key="3">
    <source>
        <dbReference type="Proteomes" id="UP000807825"/>
    </source>
</evidence>
<proteinExistence type="predicted"/>
<dbReference type="PIRSF" id="PIRSF006578">
    <property type="entry name" value="FwdE"/>
    <property type="match status" value="1"/>
</dbReference>
<dbReference type="PANTHER" id="PTHR39418:SF1">
    <property type="entry name" value="DEHYDROGENASE"/>
    <property type="match status" value="1"/>
</dbReference>
<dbReference type="InterPro" id="IPR053194">
    <property type="entry name" value="tRNA_methyltr_O"/>
</dbReference>
<dbReference type="InterPro" id="IPR026328">
    <property type="entry name" value="FmdE"/>
</dbReference>
<dbReference type="Gene3D" id="3.30.1330.130">
    <property type="match status" value="1"/>
</dbReference>
<accession>A0A9D6Z2B8</accession>
<feature type="domain" description="Formylmethanofuran dehydrogenase subunit E" evidence="1">
    <location>
        <begin position="17"/>
        <end position="152"/>
    </location>
</feature>
<evidence type="ECO:0000259" key="1">
    <source>
        <dbReference type="Pfam" id="PF02663"/>
    </source>
</evidence>
<name>A0A9D6Z2B8_9BACT</name>
<sequence>MSSIGSLPEDFQKCVEFHRHLCPGLAIGYAVAKAALKALDLQASSDEEIVAVVENDSCAVDAIQALVGCTFGKGNLVFRDWGKQVFTFFDRSSGRGVRVSFVGPVPGHEERKRLREKVDSGVATEDDKLRLLELRDEAVAKLVSADSRDLFSVTEMRTELPPSTVPVTTRPCPVCGEYTVVSRMVDKNGDLLCADCAQ</sequence>
<dbReference type="PANTHER" id="PTHR39418">
    <property type="entry name" value="DEHYDROGENASE-RELATED"/>
    <property type="match status" value="1"/>
</dbReference>
<dbReference type="EMBL" id="JACRDE010000114">
    <property type="protein sequence ID" value="MBI5248595.1"/>
    <property type="molecule type" value="Genomic_DNA"/>
</dbReference>
<dbReference type="AlphaFoldDB" id="A0A9D6Z2B8"/>
<dbReference type="Proteomes" id="UP000807825">
    <property type="component" value="Unassembled WGS sequence"/>
</dbReference>
<gene>
    <name evidence="2" type="ORF">HY912_03800</name>
</gene>
<reference evidence="2" key="1">
    <citation type="submission" date="2020-07" db="EMBL/GenBank/DDBJ databases">
        <title>Huge and variable diversity of episymbiotic CPR bacteria and DPANN archaea in groundwater ecosystems.</title>
        <authorList>
            <person name="He C.Y."/>
            <person name="Keren R."/>
            <person name="Whittaker M."/>
            <person name="Farag I.F."/>
            <person name="Doudna J."/>
            <person name="Cate J.H.D."/>
            <person name="Banfield J.F."/>
        </authorList>
    </citation>
    <scope>NUCLEOTIDE SEQUENCE</scope>
    <source>
        <strain evidence="2">NC_groundwater_1664_Pr3_B-0.1um_52_9</strain>
    </source>
</reference>